<protein>
    <submittedName>
        <fullName evidence="3">Uncharacterized LOC103181916</fullName>
    </submittedName>
</protein>
<dbReference type="InterPro" id="IPR013783">
    <property type="entry name" value="Ig-like_fold"/>
</dbReference>
<evidence type="ECO:0000256" key="1">
    <source>
        <dbReference type="SAM" id="SignalP"/>
    </source>
</evidence>
<dbReference type="InterPro" id="IPR003598">
    <property type="entry name" value="Ig_sub2"/>
</dbReference>
<sequence>MRGQCGGSMKMPFVMVFLLTAWWMCTIQGANAKRCAIKVLHLTPRVYAMAGKELSLLCKAKFCTANFTDPEITWCKWTSKACTALSELDEFVNHTTDSSHSEPSAVTSLLRISPAGPEHSGIYQCQARLPSYSRATSMGHRISALVTELEVTVPGSTVSGLKGSSLELHCTVRIDVRLNNTLRVFWTKGNETCNPSATRSRGEISNQTLSATGSKFVLTLFNLRDEDSGVYYCCVFSHLSPQITATGFINVRVDDNDKNPKMQRRKEEANTSTHLLHLFYNNYNDVPHVYGAVLCYLKINTFEIGPGFATTLRKI</sequence>
<dbReference type="Proteomes" id="UP000314986">
    <property type="component" value="Unassembled WGS sequence"/>
</dbReference>
<dbReference type="SMART" id="SM00409">
    <property type="entry name" value="IG"/>
    <property type="match status" value="2"/>
</dbReference>
<dbReference type="Pfam" id="PF07686">
    <property type="entry name" value="V-set"/>
    <property type="match status" value="1"/>
</dbReference>
<dbReference type="AlphaFoldDB" id="A0A4W3GSL4"/>
<dbReference type="GO" id="GO:0002768">
    <property type="term" value="P:immune response-regulating cell surface receptor signaling pathway"/>
    <property type="evidence" value="ECO:0007669"/>
    <property type="project" value="InterPro"/>
</dbReference>
<reference evidence="4" key="3">
    <citation type="journal article" date="2014" name="Nature">
        <title>Elephant shark genome provides unique insights into gnathostome evolution.</title>
        <authorList>
            <consortium name="International Elephant Shark Genome Sequencing Consortium"/>
            <person name="Venkatesh B."/>
            <person name="Lee A.P."/>
            <person name="Ravi V."/>
            <person name="Maurya A.K."/>
            <person name="Lian M.M."/>
            <person name="Swann J.B."/>
            <person name="Ohta Y."/>
            <person name="Flajnik M.F."/>
            <person name="Sutoh Y."/>
            <person name="Kasahara M."/>
            <person name="Hoon S."/>
            <person name="Gangu V."/>
            <person name="Roy S.W."/>
            <person name="Irimia M."/>
            <person name="Korzh V."/>
            <person name="Kondrychyn I."/>
            <person name="Lim Z.W."/>
            <person name="Tay B.H."/>
            <person name="Tohari S."/>
            <person name="Kong K.W."/>
            <person name="Ho S."/>
            <person name="Lorente-Galdos B."/>
            <person name="Quilez J."/>
            <person name="Marques-Bonet T."/>
            <person name="Raney B.J."/>
            <person name="Ingham P.W."/>
            <person name="Tay A."/>
            <person name="Hillier L.W."/>
            <person name="Minx P."/>
            <person name="Boehm T."/>
            <person name="Wilson R.K."/>
            <person name="Brenner S."/>
            <person name="Warren W.C."/>
        </authorList>
    </citation>
    <scope>NUCLEOTIDE SEQUENCE [LARGE SCALE GENOMIC DNA]</scope>
</reference>
<proteinExistence type="predicted"/>
<dbReference type="GO" id="GO:0038023">
    <property type="term" value="F:signaling receptor activity"/>
    <property type="evidence" value="ECO:0007669"/>
    <property type="project" value="InterPro"/>
</dbReference>
<dbReference type="PANTHER" id="PTHR37996">
    <property type="entry name" value="B- AND T-LYMPHOCYTE ATTENUATOR"/>
    <property type="match status" value="1"/>
</dbReference>
<dbReference type="InterPro" id="IPR036179">
    <property type="entry name" value="Ig-like_dom_sf"/>
</dbReference>
<dbReference type="PROSITE" id="PS50835">
    <property type="entry name" value="IG_LIKE"/>
    <property type="match status" value="2"/>
</dbReference>
<dbReference type="InterPro" id="IPR007110">
    <property type="entry name" value="Ig-like_dom"/>
</dbReference>
<dbReference type="InterPro" id="IPR039257">
    <property type="entry name" value="BTLA"/>
</dbReference>
<organism evidence="3 4">
    <name type="scientific">Callorhinchus milii</name>
    <name type="common">Ghost shark</name>
    <dbReference type="NCBI Taxonomy" id="7868"/>
    <lineage>
        <taxon>Eukaryota</taxon>
        <taxon>Metazoa</taxon>
        <taxon>Chordata</taxon>
        <taxon>Craniata</taxon>
        <taxon>Vertebrata</taxon>
        <taxon>Chondrichthyes</taxon>
        <taxon>Holocephali</taxon>
        <taxon>Chimaeriformes</taxon>
        <taxon>Callorhinchidae</taxon>
        <taxon>Callorhinchus</taxon>
    </lineage>
</organism>
<dbReference type="PANTHER" id="PTHR37996:SF1">
    <property type="entry name" value="B- AND T-LYMPHOCYTE ATTENUATOR"/>
    <property type="match status" value="1"/>
</dbReference>
<evidence type="ECO:0000259" key="2">
    <source>
        <dbReference type="PROSITE" id="PS50835"/>
    </source>
</evidence>
<gene>
    <name evidence="3" type="primary">LOC103181916</name>
</gene>
<dbReference type="CDD" id="cd00099">
    <property type="entry name" value="IgV"/>
    <property type="match status" value="1"/>
</dbReference>
<dbReference type="Gene3D" id="2.60.40.10">
    <property type="entry name" value="Immunoglobulins"/>
    <property type="match status" value="2"/>
</dbReference>
<evidence type="ECO:0000313" key="4">
    <source>
        <dbReference type="Proteomes" id="UP000314986"/>
    </source>
</evidence>
<reference evidence="3" key="5">
    <citation type="submission" date="2025-09" db="UniProtKB">
        <authorList>
            <consortium name="Ensembl"/>
        </authorList>
    </citation>
    <scope>IDENTIFICATION</scope>
</reference>
<reference evidence="4" key="2">
    <citation type="journal article" date="2007" name="PLoS Biol.">
        <title>Survey sequencing and comparative analysis of the elephant shark (Callorhinchus milii) genome.</title>
        <authorList>
            <person name="Venkatesh B."/>
            <person name="Kirkness E.F."/>
            <person name="Loh Y.H."/>
            <person name="Halpern A.L."/>
            <person name="Lee A.P."/>
            <person name="Johnson J."/>
            <person name="Dandona N."/>
            <person name="Viswanathan L.D."/>
            <person name="Tay A."/>
            <person name="Venter J.C."/>
            <person name="Strausberg R.L."/>
            <person name="Brenner S."/>
        </authorList>
    </citation>
    <scope>NUCLEOTIDE SEQUENCE [LARGE SCALE GENOMIC DNA]</scope>
</reference>
<dbReference type="SUPFAM" id="SSF48726">
    <property type="entry name" value="Immunoglobulin"/>
    <property type="match status" value="2"/>
</dbReference>
<dbReference type="InterPro" id="IPR013106">
    <property type="entry name" value="Ig_V-set"/>
</dbReference>
<dbReference type="SMART" id="SM00408">
    <property type="entry name" value="IGc2"/>
    <property type="match status" value="2"/>
</dbReference>
<feature type="signal peptide" evidence="1">
    <location>
        <begin position="1"/>
        <end position="32"/>
    </location>
</feature>
<keyword evidence="1" id="KW-0732">Signal</keyword>
<dbReference type="InParanoid" id="A0A4W3GSL4"/>
<dbReference type="InterPro" id="IPR003599">
    <property type="entry name" value="Ig_sub"/>
</dbReference>
<feature type="domain" description="Ig-like" evidence="2">
    <location>
        <begin position="130"/>
        <end position="244"/>
    </location>
</feature>
<feature type="chain" id="PRO_5021331996" evidence="1">
    <location>
        <begin position="33"/>
        <end position="315"/>
    </location>
</feature>
<name>A0A4W3GSL4_CALMI</name>
<evidence type="ECO:0000313" key="3">
    <source>
        <dbReference type="Ensembl" id="ENSCMIP00000006037.1"/>
    </source>
</evidence>
<accession>A0A4W3GSL4</accession>
<dbReference type="Ensembl" id="ENSCMIT00000006237.1">
    <property type="protein sequence ID" value="ENSCMIP00000006037.1"/>
    <property type="gene ID" value="ENSCMIG00000003480.1"/>
</dbReference>
<dbReference type="GO" id="GO:0005886">
    <property type="term" value="C:plasma membrane"/>
    <property type="evidence" value="ECO:0007669"/>
    <property type="project" value="InterPro"/>
</dbReference>
<reference evidence="4" key="1">
    <citation type="journal article" date="2006" name="Science">
        <title>Ancient noncoding elements conserved in the human genome.</title>
        <authorList>
            <person name="Venkatesh B."/>
            <person name="Kirkness E.F."/>
            <person name="Loh Y.H."/>
            <person name="Halpern A.L."/>
            <person name="Lee A.P."/>
            <person name="Johnson J."/>
            <person name="Dandona N."/>
            <person name="Viswanathan L.D."/>
            <person name="Tay A."/>
            <person name="Venter J.C."/>
            <person name="Strausberg R.L."/>
            <person name="Brenner S."/>
        </authorList>
    </citation>
    <scope>NUCLEOTIDE SEQUENCE [LARGE SCALE GENOMIC DNA]</scope>
</reference>
<feature type="domain" description="Ig-like" evidence="2">
    <location>
        <begin position="12"/>
        <end position="127"/>
    </location>
</feature>
<reference evidence="3" key="4">
    <citation type="submission" date="2025-08" db="UniProtKB">
        <authorList>
            <consortium name="Ensembl"/>
        </authorList>
    </citation>
    <scope>IDENTIFICATION</scope>
</reference>
<keyword evidence="4" id="KW-1185">Reference proteome</keyword>